<dbReference type="Pfam" id="PF24393">
    <property type="entry name" value="Pepco"/>
    <property type="match status" value="1"/>
</dbReference>
<feature type="domain" description="Pepco" evidence="1">
    <location>
        <begin position="21"/>
        <end position="101"/>
    </location>
</feature>
<proteinExistence type="predicted"/>
<gene>
    <name evidence="2" type="ORF">HAP41_0000043220</name>
</gene>
<dbReference type="EMBL" id="CP096255">
    <property type="protein sequence ID" value="UPT86959.1"/>
    <property type="molecule type" value="Genomic_DNA"/>
</dbReference>
<reference evidence="2" key="1">
    <citation type="journal article" date="2017" name="Syst. Appl. Microbiol.">
        <title>Soybeans inoculated with root zone soils of Canadian native legumes harbour diverse and novel Bradyrhizobium spp. that possess agricultural potential.</title>
        <authorList>
            <person name="Bromfield E.S.P."/>
            <person name="Cloutier S."/>
            <person name="Tambong J.T."/>
            <person name="Tran Thi T.V."/>
        </authorList>
    </citation>
    <scope>NUCLEOTIDE SEQUENCE</scope>
    <source>
        <strain evidence="2">1S5</strain>
    </source>
</reference>
<evidence type="ECO:0000259" key="1">
    <source>
        <dbReference type="Pfam" id="PF24393"/>
    </source>
</evidence>
<dbReference type="Proteomes" id="UP000551709">
    <property type="component" value="Chromosome"/>
</dbReference>
<organism evidence="2 3">
    <name type="scientific">Bradyrhizobium barranii subsp. apii</name>
    <dbReference type="NCBI Taxonomy" id="2819348"/>
    <lineage>
        <taxon>Bacteria</taxon>
        <taxon>Pseudomonadati</taxon>
        <taxon>Pseudomonadota</taxon>
        <taxon>Alphaproteobacteria</taxon>
        <taxon>Hyphomicrobiales</taxon>
        <taxon>Nitrobacteraceae</taxon>
        <taxon>Bradyrhizobium</taxon>
        <taxon>Bradyrhizobium barranii</taxon>
    </lineage>
</organism>
<evidence type="ECO:0000313" key="2">
    <source>
        <dbReference type="EMBL" id="UPT86959.1"/>
    </source>
</evidence>
<reference evidence="2" key="2">
    <citation type="submission" date="2022-04" db="EMBL/GenBank/DDBJ databases">
        <authorList>
            <person name="Bromfield E.S.P."/>
            <person name="Cloutier S."/>
        </authorList>
    </citation>
    <scope>NUCLEOTIDE SEQUENCE</scope>
    <source>
        <strain evidence="2">1S5</strain>
    </source>
</reference>
<dbReference type="RefSeq" id="WP_166075501.1">
    <property type="nucleotide sequence ID" value="NZ_CP096255.1"/>
</dbReference>
<dbReference type="AlphaFoldDB" id="A0A8T5VAW3"/>
<accession>A0A8T5VAW3</accession>
<sequence length="105" mass="11017">MEEKWTLPVAFGEKLTLQGSTNTGDNSSTGTINVDGERLQDSLNSIMSKLDTLLSEASKHVTNFSVAEVKVSLAVDASGSVSVLGVFKASAATKGAIEVKFIPRS</sequence>
<dbReference type="InterPro" id="IPR056947">
    <property type="entry name" value="Pepco_dom"/>
</dbReference>
<protein>
    <recommendedName>
        <fullName evidence="1">Pepco domain-containing protein</fullName>
    </recommendedName>
</protein>
<evidence type="ECO:0000313" key="3">
    <source>
        <dbReference type="Proteomes" id="UP000551709"/>
    </source>
</evidence>
<name>A0A8T5VAW3_9BRAD</name>